<name>A0AAJ4XCU9_9SPHI</name>
<sequence length="61" mass="6970">MNYNTNEKKVYVNPIILIEEIELEVGIAVGSYNIKTGGTSNEPRMEDWDTNTDGKFKNFDL</sequence>
<reference evidence="1 2" key="1">
    <citation type="submission" date="2017-06" db="EMBL/GenBank/DDBJ databases">
        <authorList>
            <consortium name="Pathogen Informatics"/>
        </authorList>
    </citation>
    <scope>NUCLEOTIDE SEQUENCE [LARGE SCALE GENOMIC DNA]</scope>
    <source>
        <strain evidence="1 2">NCTC12149</strain>
    </source>
</reference>
<dbReference type="EMBL" id="LT906468">
    <property type="protein sequence ID" value="SNV51681.1"/>
    <property type="molecule type" value="Genomic_DNA"/>
</dbReference>
<evidence type="ECO:0000313" key="2">
    <source>
        <dbReference type="Proteomes" id="UP000215355"/>
    </source>
</evidence>
<protein>
    <submittedName>
        <fullName evidence="1">Uncharacterized protein</fullName>
    </submittedName>
</protein>
<proteinExistence type="predicted"/>
<dbReference type="KEGG" id="smiz:4412673_02492"/>
<evidence type="ECO:0000313" key="1">
    <source>
        <dbReference type="EMBL" id="SNV51681.1"/>
    </source>
</evidence>
<dbReference type="AlphaFoldDB" id="A0AAJ4XCU9"/>
<gene>
    <name evidence="1" type="ORF">SAMEA4412673_02492</name>
</gene>
<organism evidence="1 2">
    <name type="scientific">Sphingobacterium mizutaii</name>
    <dbReference type="NCBI Taxonomy" id="1010"/>
    <lineage>
        <taxon>Bacteria</taxon>
        <taxon>Pseudomonadati</taxon>
        <taxon>Bacteroidota</taxon>
        <taxon>Sphingobacteriia</taxon>
        <taxon>Sphingobacteriales</taxon>
        <taxon>Sphingobacteriaceae</taxon>
        <taxon>Sphingobacterium</taxon>
    </lineage>
</organism>
<dbReference type="RefSeq" id="WP_093097329.1">
    <property type="nucleotide sequence ID" value="NZ_CP158798.1"/>
</dbReference>
<dbReference type="Proteomes" id="UP000215355">
    <property type="component" value="Chromosome 1"/>
</dbReference>
<accession>A0AAJ4XCU9</accession>